<dbReference type="GO" id="GO:0006506">
    <property type="term" value="P:GPI anchor biosynthetic process"/>
    <property type="evidence" value="ECO:0007669"/>
    <property type="project" value="UniProtKB-KW"/>
</dbReference>
<evidence type="ECO:0000256" key="4">
    <source>
        <dbReference type="ARBA" id="ARBA00022502"/>
    </source>
</evidence>
<dbReference type="Pfam" id="PF06728">
    <property type="entry name" value="PIG-U"/>
    <property type="match status" value="1"/>
</dbReference>
<sequence length="469" mass="52333">MTRTIMDSIKPFYDHHPKAVMFASAATLRILLVLLFPALPDILTARAEISTPTNSFKRLQEGLFLYERGVDPYDGGLFHQAPLLLPIFGALPGIRTWLGTVASVVIFTALDIGCLEFLWTIVESGAAATSRRYVSPRKKQSWSPRSVAAVYAFNPYTLLNCLARSTSTFTTFFLLLSIAKACRHDTVSRLQSAFALAIASYISLWPVLLTTPIALLAYDNAVKQPSISDVSATPGDKVTDFRDSGKTKTLQTSALKLSSQYIATLTVSIATLFSVSRALLPSWNFLSSVYLTPLTLPDLTPNVGLWWYFFIELFDPFRSFFLGVFWLHIASYSVPLSLRLKDQPIAAAVAMWGVVVVFQPYANVGDAGAWLSSLCLLNHTFELTSTHRYPFLAISVLLYTTLLGPAFHYLWIYAGSGNANFFYAITLVWNLGLMILLTDAVWSVLRDEWEDERQRLFGQDVRGKEVRQI</sequence>
<comment type="pathway">
    <text evidence="2">Glycolipid biosynthesis; glycosylphosphatidylinositol-anchor biosynthesis.</text>
</comment>
<evidence type="ECO:0000256" key="1">
    <source>
        <dbReference type="ARBA" id="ARBA00004477"/>
    </source>
</evidence>
<accession>A0A9P4Q6Q9</accession>
<keyword evidence="11" id="KW-1185">Reference proteome</keyword>
<feature type="transmembrane region" description="Helical" evidence="9">
    <location>
        <begin position="317"/>
        <end position="338"/>
    </location>
</feature>
<feature type="transmembrane region" description="Helical" evidence="9">
    <location>
        <begin position="20"/>
        <end position="39"/>
    </location>
</feature>
<evidence type="ECO:0000256" key="8">
    <source>
        <dbReference type="ARBA" id="ARBA00023136"/>
    </source>
</evidence>
<feature type="transmembrane region" description="Helical" evidence="9">
    <location>
        <begin position="391"/>
        <end position="414"/>
    </location>
</feature>
<feature type="transmembrane region" description="Helical" evidence="9">
    <location>
        <begin position="345"/>
        <end position="361"/>
    </location>
</feature>
<dbReference type="AlphaFoldDB" id="A0A9P4Q6Q9"/>
<gene>
    <name evidence="10" type="ORF">K431DRAFT_273371</name>
</gene>
<keyword evidence="7 9" id="KW-1133">Transmembrane helix</keyword>
<evidence type="ECO:0000256" key="6">
    <source>
        <dbReference type="ARBA" id="ARBA00022824"/>
    </source>
</evidence>
<evidence type="ECO:0000256" key="2">
    <source>
        <dbReference type="ARBA" id="ARBA00004687"/>
    </source>
</evidence>
<feature type="transmembrane region" description="Helical" evidence="9">
    <location>
        <begin position="97"/>
        <end position="122"/>
    </location>
</feature>
<name>A0A9P4Q6Q9_9PEZI</name>
<reference evidence="10" key="1">
    <citation type="journal article" date="2020" name="Stud. Mycol.">
        <title>101 Dothideomycetes genomes: a test case for predicting lifestyles and emergence of pathogens.</title>
        <authorList>
            <person name="Haridas S."/>
            <person name="Albert R."/>
            <person name="Binder M."/>
            <person name="Bloem J."/>
            <person name="Labutti K."/>
            <person name="Salamov A."/>
            <person name="Andreopoulos B."/>
            <person name="Baker S."/>
            <person name="Barry K."/>
            <person name="Bills G."/>
            <person name="Bluhm B."/>
            <person name="Cannon C."/>
            <person name="Castanera R."/>
            <person name="Culley D."/>
            <person name="Daum C."/>
            <person name="Ezra D."/>
            <person name="Gonzalez J."/>
            <person name="Henrissat B."/>
            <person name="Kuo A."/>
            <person name="Liang C."/>
            <person name="Lipzen A."/>
            <person name="Lutzoni F."/>
            <person name="Magnuson J."/>
            <person name="Mondo S."/>
            <person name="Nolan M."/>
            <person name="Ohm R."/>
            <person name="Pangilinan J."/>
            <person name="Park H.-J."/>
            <person name="Ramirez L."/>
            <person name="Alfaro M."/>
            <person name="Sun H."/>
            <person name="Tritt A."/>
            <person name="Yoshinaga Y."/>
            <person name="Zwiers L.-H."/>
            <person name="Turgeon B."/>
            <person name="Goodwin S."/>
            <person name="Spatafora J."/>
            <person name="Crous P."/>
            <person name="Grigoriev I."/>
        </authorList>
    </citation>
    <scope>NUCLEOTIDE SEQUENCE</scope>
    <source>
        <strain evidence="10">CBS 116435</strain>
    </source>
</reference>
<dbReference type="OrthoDB" id="549017at2759"/>
<keyword evidence="8 9" id="KW-0472">Membrane</keyword>
<feature type="transmembrane region" description="Helical" evidence="9">
    <location>
        <begin position="420"/>
        <end position="445"/>
    </location>
</feature>
<dbReference type="GO" id="GO:0042765">
    <property type="term" value="C:GPI-anchor transamidase complex"/>
    <property type="evidence" value="ECO:0007669"/>
    <property type="project" value="InterPro"/>
</dbReference>
<feature type="transmembrane region" description="Helical" evidence="9">
    <location>
        <begin position="289"/>
        <end position="311"/>
    </location>
</feature>
<comment type="subcellular location">
    <subcellularLocation>
        <location evidence="1">Endoplasmic reticulum membrane</location>
        <topology evidence="1">Multi-pass membrane protein</topology>
    </subcellularLocation>
</comment>
<keyword evidence="4" id="KW-0337">GPI-anchor biosynthesis</keyword>
<evidence type="ECO:0000256" key="7">
    <source>
        <dbReference type="ARBA" id="ARBA00022989"/>
    </source>
</evidence>
<proteinExistence type="inferred from homology"/>
<protein>
    <submittedName>
        <fullName evidence="10">PIG-U-domain-containing protein</fullName>
    </submittedName>
</protein>
<dbReference type="GO" id="GO:0016255">
    <property type="term" value="P:attachment of GPI anchor to protein"/>
    <property type="evidence" value="ECO:0007669"/>
    <property type="project" value="InterPro"/>
</dbReference>
<comment type="similarity">
    <text evidence="3">Belongs to the PIGU family.</text>
</comment>
<organism evidence="10 11">
    <name type="scientific">Polychaeton citri CBS 116435</name>
    <dbReference type="NCBI Taxonomy" id="1314669"/>
    <lineage>
        <taxon>Eukaryota</taxon>
        <taxon>Fungi</taxon>
        <taxon>Dikarya</taxon>
        <taxon>Ascomycota</taxon>
        <taxon>Pezizomycotina</taxon>
        <taxon>Dothideomycetes</taxon>
        <taxon>Dothideomycetidae</taxon>
        <taxon>Capnodiales</taxon>
        <taxon>Capnodiaceae</taxon>
        <taxon>Polychaeton</taxon>
    </lineage>
</organism>
<evidence type="ECO:0000313" key="11">
    <source>
        <dbReference type="Proteomes" id="UP000799441"/>
    </source>
</evidence>
<dbReference type="EMBL" id="MU003815">
    <property type="protein sequence ID" value="KAF2719164.1"/>
    <property type="molecule type" value="Genomic_DNA"/>
</dbReference>
<evidence type="ECO:0000256" key="9">
    <source>
        <dbReference type="SAM" id="Phobius"/>
    </source>
</evidence>
<keyword evidence="5 9" id="KW-0812">Transmembrane</keyword>
<dbReference type="PANTHER" id="PTHR13121">
    <property type="entry name" value="GPI TRANSAMIDASE COMPONENT PIG-U"/>
    <property type="match status" value="1"/>
</dbReference>
<feature type="transmembrane region" description="Helical" evidence="9">
    <location>
        <begin position="194"/>
        <end position="218"/>
    </location>
</feature>
<feature type="transmembrane region" description="Helical" evidence="9">
    <location>
        <begin position="261"/>
        <end position="280"/>
    </location>
</feature>
<dbReference type="InterPro" id="IPR009600">
    <property type="entry name" value="PIG-U"/>
</dbReference>
<keyword evidence="6" id="KW-0256">Endoplasmic reticulum</keyword>
<evidence type="ECO:0000256" key="5">
    <source>
        <dbReference type="ARBA" id="ARBA00022692"/>
    </source>
</evidence>
<comment type="caution">
    <text evidence="10">The sequence shown here is derived from an EMBL/GenBank/DDBJ whole genome shotgun (WGS) entry which is preliminary data.</text>
</comment>
<evidence type="ECO:0000256" key="3">
    <source>
        <dbReference type="ARBA" id="ARBA00010026"/>
    </source>
</evidence>
<dbReference type="PANTHER" id="PTHR13121:SF0">
    <property type="entry name" value="PHOSPHATIDYLINOSITOL GLYCAN ANCHOR BIOSYNTHESIS CLASS U PROTEIN"/>
    <property type="match status" value="1"/>
</dbReference>
<dbReference type="Proteomes" id="UP000799441">
    <property type="component" value="Unassembled WGS sequence"/>
</dbReference>
<evidence type="ECO:0000313" key="10">
    <source>
        <dbReference type="EMBL" id="KAF2719164.1"/>
    </source>
</evidence>